<gene>
    <name evidence="2" type="ORF">O181_037537</name>
</gene>
<organism evidence="2 3">
    <name type="scientific">Austropuccinia psidii MF-1</name>
    <dbReference type="NCBI Taxonomy" id="1389203"/>
    <lineage>
        <taxon>Eukaryota</taxon>
        <taxon>Fungi</taxon>
        <taxon>Dikarya</taxon>
        <taxon>Basidiomycota</taxon>
        <taxon>Pucciniomycotina</taxon>
        <taxon>Pucciniomycetes</taxon>
        <taxon>Pucciniales</taxon>
        <taxon>Sphaerophragmiaceae</taxon>
        <taxon>Austropuccinia</taxon>
    </lineage>
</organism>
<evidence type="ECO:0000313" key="2">
    <source>
        <dbReference type="EMBL" id="MBW0497822.1"/>
    </source>
</evidence>
<name>A0A9Q3DCX0_9BASI</name>
<feature type="compositionally biased region" description="Acidic residues" evidence="1">
    <location>
        <begin position="123"/>
        <end position="141"/>
    </location>
</feature>
<proteinExistence type="predicted"/>
<evidence type="ECO:0000256" key="1">
    <source>
        <dbReference type="SAM" id="MobiDB-lite"/>
    </source>
</evidence>
<evidence type="ECO:0000313" key="3">
    <source>
        <dbReference type="Proteomes" id="UP000765509"/>
    </source>
</evidence>
<feature type="region of interest" description="Disordered" evidence="1">
    <location>
        <begin position="115"/>
        <end position="147"/>
    </location>
</feature>
<dbReference type="EMBL" id="AVOT02014398">
    <property type="protein sequence ID" value="MBW0497822.1"/>
    <property type="molecule type" value="Genomic_DNA"/>
</dbReference>
<protein>
    <submittedName>
        <fullName evidence="2">Uncharacterized protein</fullName>
    </submittedName>
</protein>
<dbReference type="Proteomes" id="UP000765509">
    <property type="component" value="Unassembled WGS sequence"/>
</dbReference>
<dbReference type="OrthoDB" id="2506837at2759"/>
<comment type="caution">
    <text evidence="2">The sequence shown here is derived from an EMBL/GenBank/DDBJ whole genome shotgun (WGS) entry which is preliminary data.</text>
</comment>
<keyword evidence="3" id="KW-1185">Reference proteome</keyword>
<reference evidence="2" key="1">
    <citation type="submission" date="2021-03" db="EMBL/GenBank/DDBJ databases">
        <title>Draft genome sequence of rust myrtle Austropuccinia psidii MF-1, a brazilian biotype.</title>
        <authorList>
            <person name="Quecine M.C."/>
            <person name="Pachon D.M.R."/>
            <person name="Bonatelli M.L."/>
            <person name="Correr F.H."/>
            <person name="Franceschini L.M."/>
            <person name="Leite T.F."/>
            <person name="Margarido G.R.A."/>
            <person name="Almeida C.A."/>
            <person name="Ferrarezi J.A."/>
            <person name="Labate C.A."/>
        </authorList>
    </citation>
    <scope>NUCLEOTIDE SEQUENCE</scope>
    <source>
        <strain evidence="2">MF-1</strain>
    </source>
</reference>
<dbReference type="AlphaFoldDB" id="A0A9Q3DCX0"/>
<sequence length="167" mass="18786">MRWVDEEIEKAEGENGKHTQRQIREEPLVEMRSVCNQVPKGLPIDFYDSAWLNNCTPGQKVGLADTGNVAFFPDASDSIRGNQDPEKKLNSKNFTNKYWDLKIQQDNLSHECGKELEAGESNTDSDEDSNDEGDLLDDDEVGSNVNMAHVGETSCFELKSNTAWEGW</sequence>
<accession>A0A9Q3DCX0</accession>